<feature type="transmembrane region" description="Helical" evidence="1">
    <location>
        <begin position="79"/>
        <end position="98"/>
    </location>
</feature>
<reference evidence="2 3" key="1">
    <citation type="journal article" date="2021" name="Microorganisms">
        <title>Bacterial Dimethylsulfoniopropionate Biosynthesis in the East China Sea.</title>
        <authorList>
            <person name="Liu J."/>
            <person name="Zhang Y."/>
            <person name="Liu J."/>
            <person name="Zhong H."/>
            <person name="Williams B.T."/>
            <person name="Zheng Y."/>
            <person name="Curson A.R.J."/>
            <person name="Sun C."/>
            <person name="Sun H."/>
            <person name="Song D."/>
            <person name="Wagner Mackenzie B."/>
            <person name="Bermejo Martinez A."/>
            <person name="Todd J.D."/>
            <person name="Zhang X.H."/>
        </authorList>
    </citation>
    <scope>NUCLEOTIDE SEQUENCE [LARGE SCALE GENOMIC DNA]</scope>
    <source>
        <strain evidence="2 3">ESS08</strain>
    </source>
</reference>
<comment type="caution">
    <text evidence="2">The sequence shown here is derived from an EMBL/GenBank/DDBJ whole genome shotgun (WGS) entry which is preliminary data.</text>
</comment>
<organism evidence="2 3">
    <name type="scientific">Mesobacillus boroniphilus</name>
    <dbReference type="NCBI Taxonomy" id="308892"/>
    <lineage>
        <taxon>Bacteria</taxon>
        <taxon>Bacillati</taxon>
        <taxon>Bacillota</taxon>
        <taxon>Bacilli</taxon>
        <taxon>Bacillales</taxon>
        <taxon>Bacillaceae</taxon>
        <taxon>Mesobacillus</taxon>
    </lineage>
</organism>
<dbReference type="GO" id="GO:0005886">
    <property type="term" value="C:plasma membrane"/>
    <property type="evidence" value="ECO:0007669"/>
    <property type="project" value="TreeGrafter"/>
</dbReference>
<evidence type="ECO:0000256" key="1">
    <source>
        <dbReference type="SAM" id="Phobius"/>
    </source>
</evidence>
<gene>
    <name evidence="2" type="ORF">DYI25_14690</name>
</gene>
<dbReference type="AlphaFoldDB" id="A0A944GYM5"/>
<dbReference type="InterPro" id="IPR008523">
    <property type="entry name" value="DUF805"/>
</dbReference>
<name>A0A944GYM5_9BACI</name>
<dbReference type="PANTHER" id="PTHR34980">
    <property type="entry name" value="INNER MEMBRANE PROTEIN-RELATED-RELATED"/>
    <property type="match status" value="1"/>
</dbReference>
<dbReference type="Proteomes" id="UP000761411">
    <property type="component" value="Unassembled WGS sequence"/>
</dbReference>
<dbReference type="PANTHER" id="PTHR34980:SF2">
    <property type="entry name" value="INNER MEMBRANE PROTEIN YHAH-RELATED"/>
    <property type="match status" value="1"/>
</dbReference>
<accession>A0A944GYM5</accession>
<protein>
    <submittedName>
        <fullName evidence="2">DUF805 domain-containing protein</fullName>
    </submittedName>
</protein>
<feature type="transmembrane region" description="Helical" evidence="1">
    <location>
        <begin position="23"/>
        <end position="41"/>
    </location>
</feature>
<keyword evidence="1" id="KW-0812">Transmembrane</keyword>
<keyword evidence="1" id="KW-1133">Transmembrane helix</keyword>
<evidence type="ECO:0000313" key="2">
    <source>
        <dbReference type="EMBL" id="MBS8265671.1"/>
    </source>
</evidence>
<evidence type="ECO:0000313" key="3">
    <source>
        <dbReference type="Proteomes" id="UP000761411"/>
    </source>
</evidence>
<sequence>MRWYLEAIKNYVNFQGRARRKEYWLFNFFNLLILGILYLVGSAMESVFLFVIILIYYFFMFIPSLSVTVRRLHDIGYSGWFVLINLIPLIGGTILFIFTCLDSQANDNKYGPNPKVLVH</sequence>
<dbReference type="EMBL" id="QTKX01000002">
    <property type="protein sequence ID" value="MBS8265671.1"/>
    <property type="molecule type" value="Genomic_DNA"/>
</dbReference>
<proteinExistence type="predicted"/>
<keyword evidence="1" id="KW-0472">Membrane</keyword>
<dbReference type="Pfam" id="PF05656">
    <property type="entry name" value="DUF805"/>
    <property type="match status" value="1"/>
</dbReference>
<keyword evidence="3" id="KW-1185">Reference proteome</keyword>
<feature type="transmembrane region" description="Helical" evidence="1">
    <location>
        <begin position="47"/>
        <end position="67"/>
    </location>
</feature>